<evidence type="ECO:0000313" key="4">
    <source>
        <dbReference type="Proteomes" id="UP000740754"/>
    </source>
</evidence>
<sequence>MTSHLPHLVLMAALALTLPLIAGCEQEGPAEEAGRKIDQQVEQLGEQLEQAREAATEAVEEAGDRLEQTTDTPR</sequence>
<dbReference type="RefSeq" id="WP_168666168.1">
    <property type="nucleotide sequence ID" value="NZ_JAAXKX010000002.1"/>
</dbReference>
<organism evidence="3 4">
    <name type="scientific">Marichromatium bheemlicum</name>
    <dbReference type="NCBI Taxonomy" id="365339"/>
    <lineage>
        <taxon>Bacteria</taxon>
        <taxon>Pseudomonadati</taxon>
        <taxon>Pseudomonadota</taxon>
        <taxon>Gammaproteobacteria</taxon>
        <taxon>Chromatiales</taxon>
        <taxon>Chromatiaceae</taxon>
        <taxon>Marichromatium</taxon>
    </lineage>
</organism>
<name>A0ABX1I741_9GAMM</name>
<gene>
    <name evidence="3" type="ORF">HF203_02220</name>
</gene>
<reference evidence="3 4" key="1">
    <citation type="submission" date="2020-04" db="EMBL/GenBank/DDBJ databases">
        <title>Draft Whole-Genome sequence of Marichromatium bheemlicum DSM 18632, type strain.</title>
        <authorList>
            <person name="Kyndt J.A."/>
            <person name="Meyer T.E."/>
        </authorList>
    </citation>
    <scope>NUCLEOTIDE SEQUENCE [LARGE SCALE GENOMIC DNA]</scope>
    <source>
        <strain evidence="3 4">DSM 18632</strain>
    </source>
</reference>
<dbReference type="Proteomes" id="UP000740754">
    <property type="component" value="Unassembled WGS sequence"/>
</dbReference>
<feature type="region of interest" description="Disordered" evidence="1">
    <location>
        <begin position="52"/>
        <end position="74"/>
    </location>
</feature>
<proteinExistence type="predicted"/>
<keyword evidence="4" id="KW-1185">Reference proteome</keyword>
<feature type="chain" id="PRO_5046639450" description="Lipoprotein" evidence="2">
    <location>
        <begin position="23"/>
        <end position="74"/>
    </location>
</feature>
<dbReference type="EMBL" id="JAAXKX010000002">
    <property type="protein sequence ID" value="NKN32040.1"/>
    <property type="molecule type" value="Genomic_DNA"/>
</dbReference>
<comment type="caution">
    <text evidence="3">The sequence shown here is derived from an EMBL/GenBank/DDBJ whole genome shotgun (WGS) entry which is preliminary data.</text>
</comment>
<accession>A0ABX1I741</accession>
<feature type="compositionally biased region" description="Basic and acidic residues" evidence="1">
    <location>
        <begin position="62"/>
        <end position="74"/>
    </location>
</feature>
<keyword evidence="2" id="KW-0732">Signal</keyword>
<evidence type="ECO:0000313" key="3">
    <source>
        <dbReference type="EMBL" id="NKN32040.1"/>
    </source>
</evidence>
<protein>
    <recommendedName>
        <fullName evidence="5">Lipoprotein</fullName>
    </recommendedName>
</protein>
<evidence type="ECO:0000256" key="2">
    <source>
        <dbReference type="SAM" id="SignalP"/>
    </source>
</evidence>
<evidence type="ECO:0000256" key="1">
    <source>
        <dbReference type="SAM" id="MobiDB-lite"/>
    </source>
</evidence>
<feature type="signal peptide" evidence="2">
    <location>
        <begin position="1"/>
        <end position="22"/>
    </location>
</feature>
<evidence type="ECO:0008006" key="5">
    <source>
        <dbReference type="Google" id="ProtNLM"/>
    </source>
</evidence>